<evidence type="ECO:0000313" key="10">
    <source>
        <dbReference type="EMBL" id="CUR51842.1"/>
    </source>
</evidence>
<protein>
    <recommendedName>
        <fullName evidence="5">Alpha-acetolactate decarboxylase</fullName>
        <ecNumber evidence="4">4.1.1.5</ecNumber>
    </recommendedName>
</protein>
<evidence type="ECO:0000256" key="1">
    <source>
        <dbReference type="ARBA" id="ARBA00001784"/>
    </source>
</evidence>
<evidence type="ECO:0000256" key="7">
    <source>
        <dbReference type="ARBA" id="ARBA00023061"/>
    </source>
</evidence>
<dbReference type="SUPFAM" id="SSF117856">
    <property type="entry name" value="AF0104/ALDC/Ptd012-like"/>
    <property type="match status" value="1"/>
</dbReference>
<evidence type="ECO:0000313" key="11">
    <source>
        <dbReference type="Proteomes" id="UP000196239"/>
    </source>
</evidence>
<dbReference type="EMBL" id="LN890280">
    <property type="protein sequence ID" value="CUR51842.1"/>
    <property type="molecule type" value="Genomic_DNA"/>
</dbReference>
<evidence type="ECO:0000256" key="2">
    <source>
        <dbReference type="ARBA" id="ARBA00005170"/>
    </source>
</evidence>
<feature type="transmembrane region" description="Helical" evidence="9">
    <location>
        <begin position="6"/>
        <end position="27"/>
    </location>
</feature>
<keyword evidence="9" id="KW-1133">Transmembrane helix</keyword>
<gene>
    <name evidence="10" type="primary">alsD</name>
    <name evidence="10" type="ORF">NDEV_1077</name>
</gene>
<keyword evidence="9" id="KW-0812">Transmembrane</keyword>
<dbReference type="InterPro" id="IPR005128">
    <property type="entry name" value="Acetolactate_a_deCO2ase"/>
</dbReference>
<dbReference type="UniPathway" id="UPA00626">
    <property type="reaction ID" value="UER00678"/>
</dbReference>
<keyword evidence="7" id="KW-0005">Acetoin biosynthesis</keyword>
<organism evidence="10 11">
    <name type="scientific">Nitrosotalea devaniterrae</name>
    <dbReference type="NCBI Taxonomy" id="1078905"/>
    <lineage>
        <taxon>Archaea</taxon>
        <taxon>Nitrososphaerota</taxon>
        <taxon>Nitrososphaeria</taxon>
        <taxon>Nitrosotaleales</taxon>
        <taxon>Nitrosotaleaceae</taxon>
        <taxon>Nitrosotalea</taxon>
    </lineage>
</organism>
<dbReference type="EC" id="4.1.1.5" evidence="4"/>
<comment type="pathway">
    <text evidence="2">Polyol metabolism; (R,R)-butane-2,3-diol biosynthesis; (R,R)-butane-2,3-diol from pyruvate: step 2/3.</text>
</comment>
<dbReference type="KEGG" id="ndv:NDEV_1077"/>
<dbReference type="GO" id="GO:0047605">
    <property type="term" value="F:acetolactate decarboxylase activity"/>
    <property type="evidence" value="ECO:0007669"/>
    <property type="project" value="UniProtKB-EC"/>
</dbReference>
<reference evidence="11" key="1">
    <citation type="submission" date="2015-10" db="EMBL/GenBank/DDBJ databases">
        <authorList>
            <person name="Lehtovirta-Morley L.E."/>
            <person name="Vieille C."/>
        </authorList>
    </citation>
    <scope>NUCLEOTIDE SEQUENCE [LARGE SCALE GENOMIC DNA]</scope>
</reference>
<evidence type="ECO:0000256" key="3">
    <source>
        <dbReference type="ARBA" id="ARBA00007106"/>
    </source>
</evidence>
<dbReference type="PIRSF" id="PIRSF001332">
    <property type="entry name" value="Acetolac_decarb"/>
    <property type="match status" value="1"/>
</dbReference>
<dbReference type="Proteomes" id="UP000196239">
    <property type="component" value="Chromosome 1"/>
</dbReference>
<evidence type="ECO:0000256" key="4">
    <source>
        <dbReference type="ARBA" id="ARBA00013204"/>
    </source>
</evidence>
<keyword evidence="8 10" id="KW-0456">Lyase</keyword>
<dbReference type="PANTHER" id="PTHR35524:SF1">
    <property type="entry name" value="ALPHA-ACETOLACTATE DECARBOXYLASE"/>
    <property type="match status" value="1"/>
</dbReference>
<comment type="similarity">
    <text evidence="3">Belongs to the alpha-acetolactate decarboxylase family.</text>
</comment>
<evidence type="ECO:0000256" key="8">
    <source>
        <dbReference type="ARBA" id="ARBA00023239"/>
    </source>
</evidence>
<dbReference type="PANTHER" id="PTHR35524">
    <property type="entry name" value="ALPHA-ACETOLACTATE DECARBOXYLASE"/>
    <property type="match status" value="1"/>
</dbReference>
<dbReference type="GO" id="GO:0045151">
    <property type="term" value="P:acetoin biosynthetic process"/>
    <property type="evidence" value="ECO:0007669"/>
    <property type="project" value="UniProtKB-KW"/>
</dbReference>
<dbReference type="Gene3D" id="3.30.1330.80">
    <property type="entry name" value="Hypothetical protein, similar to alpha- acetolactate decarboxylase, domain 2"/>
    <property type="match status" value="2"/>
</dbReference>
<proteinExistence type="inferred from homology"/>
<keyword evidence="9" id="KW-0472">Membrane</keyword>
<evidence type="ECO:0000256" key="6">
    <source>
        <dbReference type="ARBA" id="ARBA00022793"/>
    </source>
</evidence>
<evidence type="ECO:0000256" key="9">
    <source>
        <dbReference type="SAM" id="Phobius"/>
    </source>
</evidence>
<keyword evidence="11" id="KW-1185">Reference proteome</keyword>
<dbReference type="AlphaFoldDB" id="A0A128A3E3"/>
<sequence length="243" mass="26962">MNTKLLTPLLIVTSIVILTLAVFVTFFQQIAPQNDDVLFQASSLNALVNGSYTGKITSHELLNHGNFGLGAVEYMDGELVCLDAKCYRVTTDGMAHELSPQSKIAFASIVFFKPDKTSDILKPQNFTGLQKYLDGKLVTKNDIFAIKIDGFFSDITTRTVHKQDRLYVPLSEVVANQTVSHLSNVRGTLVGFYVPDYMKEINVAKYHFHFLTADKEFGGHALGFNMINGTAYVSKINEVNIIP</sequence>
<comment type="catalytic activity">
    <reaction evidence="1">
        <text>(2S)-2-acetolactate + H(+) = (R)-acetoin + CO2</text>
        <dbReference type="Rhea" id="RHEA:21580"/>
        <dbReference type="ChEBI" id="CHEBI:15378"/>
        <dbReference type="ChEBI" id="CHEBI:15686"/>
        <dbReference type="ChEBI" id="CHEBI:16526"/>
        <dbReference type="ChEBI" id="CHEBI:58476"/>
        <dbReference type="EC" id="4.1.1.5"/>
    </reaction>
</comment>
<keyword evidence="6" id="KW-0210">Decarboxylase</keyword>
<name>A0A128A3E3_9ARCH</name>
<dbReference type="NCBIfam" id="TIGR01252">
    <property type="entry name" value="acetolac_decarb"/>
    <property type="match status" value="1"/>
</dbReference>
<dbReference type="Pfam" id="PF03306">
    <property type="entry name" value="AAL_decarboxy"/>
    <property type="match status" value="1"/>
</dbReference>
<dbReference type="CDD" id="cd17299">
    <property type="entry name" value="acetolactate_decarboxylase"/>
    <property type="match status" value="1"/>
</dbReference>
<accession>A0A128A3E3</accession>
<evidence type="ECO:0000256" key="5">
    <source>
        <dbReference type="ARBA" id="ARBA00020164"/>
    </source>
</evidence>